<dbReference type="GO" id="GO:0046872">
    <property type="term" value="F:metal ion binding"/>
    <property type="evidence" value="ECO:0007669"/>
    <property type="project" value="UniProtKB-KW"/>
</dbReference>
<dbReference type="GO" id="GO:0016702">
    <property type="term" value="F:oxidoreductase activity, acting on single donors with incorporation of molecular oxygen, incorporation of two atoms of oxygen"/>
    <property type="evidence" value="ECO:0007669"/>
    <property type="project" value="TreeGrafter"/>
</dbReference>
<keyword evidence="3" id="KW-0223">Dioxygenase</keyword>
<dbReference type="Gene3D" id="1.10.640.10">
    <property type="entry name" value="Haem peroxidase domain superfamily, animal type"/>
    <property type="match status" value="1"/>
</dbReference>
<dbReference type="Pfam" id="PF03098">
    <property type="entry name" value="An_peroxidase"/>
    <property type="match status" value="1"/>
</dbReference>
<organism evidence="6 7">
    <name type="scientific">Alternaria panax</name>
    <dbReference type="NCBI Taxonomy" id="48097"/>
    <lineage>
        <taxon>Eukaryota</taxon>
        <taxon>Fungi</taxon>
        <taxon>Dikarya</taxon>
        <taxon>Ascomycota</taxon>
        <taxon>Pezizomycotina</taxon>
        <taxon>Dothideomycetes</taxon>
        <taxon>Pleosporomycetidae</taxon>
        <taxon>Pleosporales</taxon>
        <taxon>Pleosporineae</taxon>
        <taxon>Pleosporaceae</taxon>
        <taxon>Alternaria</taxon>
        <taxon>Alternaria sect. Panax</taxon>
    </lineage>
</organism>
<name>A0AAD4F9N8_9PLEO</name>
<dbReference type="PANTHER" id="PTHR11903:SF11">
    <property type="entry name" value="ALPHA-DIOXYGENASE 1"/>
    <property type="match status" value="1"/>
</dbReference>
<dbReference type="GO" id="GO:0020037">
    <property type="term" value="F:heme binding"/>
    <property type="evidence" value="ECO:0007669"/>
    <property type="project" value="InterPro"/>
</dbReference>
<dbReference type="GO" id="GO:0006631">
    <property type="term" value="P:fatty acid metabolic process"/>
    <property type="evidence" value="ECO:0007669"/>
    <property type="project" value="UniProtKB-ARBA"/>
</dbReference>
<dbReference type="GO" id="GO:0004601">
    <property type="term" value="F:peroxidase activity"/>
    <property type="evidence" value="ECO:0007669"/>
    <property type="project" value="InterPro"/>
</dbReference>
<reference evidence="6" key="1">
    <citation type="submission" date="2021-07" db="EMBL/GenBank/DDBJ databases">
        <title>Genome Resource of American Ginseng Black Spot Pathogen Alternaria panax.</title>
        <authorList>
            <person name="Qiu C."/>
            <person name="Wang W."/>
            <person name="Liu Z."/>
        </authorList>
    </citation>
    <scope>NUCLEOTIDE SEQUENCE</scope>
    <source>
        <strain evidence="6">BNCC115425</strain>
    </source>
</reference>
<proteinExistence type="predicted"/>
<evidence type="ECO:0000256" key="1">
    <source>
        <dbReference type="ARBA" id="ARBA00022723"/>
    </source>
</evidence>
<keyword evidence="1" id="KW-0479">Metal-binding</keyword>
<protein>
    <submittedName>
        <fullName evidence="6">Uncharacterized protein</fullName>
    </submittedName>
</protein>
<accession>A0AAD4F9N8</accession>
<keyword evidence="4" id="KW-0560">Oxidoreductase</keyword>
<dbReference type="InterPro" id="IPR050783">
    <property type="entry name" value="Oxylipin_biosynth_metab"/>
</dbReference>
<keyword evidence="2" id="KW-0611">Plant defense</keyword>
<dbReference type="InterPro" id="IPR010255">
    <property type="entry name" value="Haem_peroxidase_sf"/>
</dbReference>
<dbReference type="GO" id="GO:0006952">
    <property type="term" value="P:defense response"/>
    <property type="evidence" value="ECO:0007669"/>
    <property type="project" value="UniProtKB-KW"/>
</dbReference>
<keyword evidence="5" id="KW-0408">Iron</keyword>
<gene>
    <name evidence="6" type="ORF">G6011_07930</name>
</gene>
<evidence type="ECO:0000256" key="2">
    <source>
        <dbReference type="ARBA" id="ARBA00022821"/>
    </source>
</evidence>
<keyword evidence="7" id="KW-1185">Reference proteome</keyword>
<dbReference type="PANTHER" id="PTHR11903">
    <property type="entry name" value="PROSTAGLANDIN G/H SYNTHASE"/>
    <property type="match status" value="1"/>
</dbReference>
<dbReference type="AlphaFoldDB" id="A0AAD4F9N8"/>
<evidence type="ECO:0000313" key="7">
    <source>
        <dbReference type="Proteomes" id="UP001199106"/>
    </source>
</evidence>
<dbReference type="Proteomes" id="UP001199106">
    <property type="component" value="Unassembled WGS sequence"/>
</dbReference>
<dbReference type="GO" id="GO:0006979">
    <property type="term" value="P:response to oxidative stress"/>
    <property type="evidence" value="ECO:0007669"/>
    <property type="project" value="InterPro"/>
</dbReference>
<dbReference type="EMBL" id="JAANER010000011">
    <property type="protein sequence ID" value="KAG9185386.1"/>
    <property type="molecule type" value="Genomic_DNA"/>
</dbReference>
<comment type="caution">
    <text evidence="6">The sequence shown here is derived from an EMBL/GenBank/DDBJ whole genome shotgun (WGS) entry which is preliminary data.</text>
</comment>
<dbReference type="PROSITE" id="PS50292">
    <property type="entry name" value="PEROXIDASE_3"/>
    <property type="match status" value="1"/>
</dbReference>
<evidence type="ECO:0000256" key="4">
    <source>
        <dbReference type="ARBA" id="ARBA00023002"/>
    </source>
</evidence>
<dbReference type="InterPro" id="IPR037120">
    <property type="entry name" value="Haem_peroxidase_sf_animal"/>
</dbReference>
<evidence type="ECO:0000256" key="3">
    <source>
        <dbReference type="ARBA" id="ARBA00022964"/>
    </source>
</evidence>
<evidence type="ECO:0000256" key="5">
    <source>
        <dbReference type="ARBA" id="ARBA00023004"/>
    </source>
</evidence>
<evidence type="ECO:0000313" key="6">
    <source>
        <dbReference type="EMBL" id="KAG9185386.1"/>
    </source>
</evidence>
<dbReference type="InterPro" id="IPR019791">
    <property type="entry name" value="Haem_peroxidase_animal"/>
</dbReference>
<dbReference type="SUPFAM" id="SSF48113">
    <property type="entry name" value="Heme-dependent peroxidases"/>
    <property type="match status" value="1"/>
</dbReference>
<sequence length="175" mass="19632">MSTHLPMARVLLDAHTYPMSSTCTPATPMANLTISQHRRWNAQLLNRDTSKPATSLNPLATAWIQFQVHNWFQHENSASETYNVQLPEGDQWASPDGTMKIYKKTQPDIAWNGTDSIAPAYKNTNTHTHWWDGSQIYGSTELRTTELGGQSKNGKLTVDAQNIATLLPRDSNRIP</sequence>